<reference evidence="4 5" key="1">
    <citation type="submission" date="2019-04" db="EMBL/GenBank/DDBJ databases">
        <authorList>
            <person name="Grouzdev D.S."/>
            <person name="Nazina T.N."/>
        </authorList>
    </citation>
    <scope>NUCLEOTIDE SEQUENCE [LARGE SCALE GENOMIC DNA]</scope>
    <source>
        <strain evidence="4 5">SHC 3-19</strain>
    </source>
</reference>
<comment type="caution">
    <text evidence="4">The sequence shown here is derived from an EMBL/GenBank/DDBJ whole genome shotgun (WGS) entry which is preliminary data.</text>
</comment>
<dbReference type="SUPFAM" id="SSF54373">
    <property type="entry name" value="FAD-linked reductases, C-terminal domain"/>
    <property type="match status" value="1"/>
</dbReference>
<evidence type="ECO:0000256" key="2">
    <source>
        <dbReference type="SAM" id="MobiDB-lite"/>
    </source>
</evidence>
<evidence type="ECO:0000256" key="1">
    <source>
        <dbReference type="ARBA" id="ARBA00023002"/>
    </source>
</evidence>
<dbReference type="GO" id="GO:0016491">
    <property type="term" value="F:oxidoreductase activity"/>
    <property type="evidence" value="ECO:0007669"/>
    <property type="project" value="UniProtKB-KW"/>
</dbReference>
<keyword evidence="1" id="KW-0560">Oxidoreductase</keyword>
<dbReference type="PANTHER" id="PTHR13847:SF289">
    <property type="entry name" value="GLYCINE OXIDASE"/>
    <property type="match status" value="1"/>
</dbReference>
<accession>A0A5R9PF51</accession>
<gene>
    <name evidence="4" type="ORF">E5S66_09015</name>
</gene>
<dbReference type="EMBL" id="SROY01000003">
    <property type="protein sequence ID" value="TLX21653.1"/>
    <property type="molecule type" value="Genomic_DNA"/>
</dbReference>
<dbReference type="Pfam" id="PF01266">
    <property type="entry name" value="DAO"/>
    <property type="match status" value="1"/>
</dbReference>
<feature type="region of interest" description="Disordered" evidence="2">
    <location>
        <begin position="1"/>
        <end position="21"/>
    </location>
</feature>
<protein>
    <submittedName>
        <fullName evidence="4">FAD-dependent oxidoreductase</fullName>
    </submittedName>
</protein>
<dbReference type="SUPFAM" id="SSF51905">
    <property type="entry name" value="FAD/NAD(P)-binding domain"/>
    <property type="match status" value="1"/>
</dbReference>
<dbReference type="Gene3D" id="3.30.9.10">
    <property type="entry name" value="D-Amino Acid Oxidase, subunit A, domain 2"/>
    <property type="match status" value="1"/>
</dbReference>
<evidence type="ECO:0000259" key="3">
    <source>
        <dbReference type="Pfam" id="PF01266"/>
    </source>
</evidence>
<dbReference type="PANTHER" id="PTHR13847">
    <property type="entry name" value="SARCOSINE DEHYDROGENASE-RELATED"/>
    <property type="match status" value="1"/>
</dbReference>
<sequence>MPLRAGGGLSRRPWGRDNGRSFQRTPNIVSATIAEESIDCLVVGAGVSGLATALALLDDGREVTVIDAGKIGAGASHGNCGTLTPSHAPPLAGPNTLLRAARWMFTPDAPLYIKPTLNPDTLRWMLGFMQRCNHRDYVASARAKYTLLSDSRQRIQQWVERYALDCEFAETGEDYVFKTRRDMDRELGDVPLLRELGVDVEIVEGRDYEARDPAFKPGLAGAMCFRGDAALRPDRYVAELARVVRERGGRVIEHCALQSLDSGAQGVLATTAQGRLRARDVILATGAWSPQIANAVGLPWLRKTIQPGKGYSITYSSPPLAPKRPVILYEPSVCVTAWGSGYRLGSTMEFTGFDDSLNEKRLGALERGAAQFLHHPVGPEVREKWCGWRPMSRDDIPLIGRAPGHPHLWMAVGHGMMGVSMSASTGQLLADMIAGRTPCVNPAPFDPVRFA</sequence>
<dbReference type="InterPro" id="IPR006076">
    <property type="entry name" value="FAD-dep_OxRdtase"/>
</dbReference>
<organism evidence="4 5">
    <name type="scientific">Thermomonas fusca</name>
    <dbReference type="NCBI Taxonomy" id="215690"/>
    <lineage>
        <taxon>Bacteria</taxon>
        <taxon>Pseudomonadati</taxon>
        <taxon>Pseudomonadota</taxon>
        <taxon>Gammaproteobacteria</taxon>
        <taxon>Lysobacterales</taxon>
        <taxon>Lysobacteraceae</taxon>
        <taxon>Thermomonas</taxon>
    </lineage>
</organism>
<dbReference type="Gene3D" id="3.50.50.60">
    <property type="entry name" value="FAD/NAD(P)-binding domain"/>
    <property type="match status" value="2"/>
</dbReference>
<evidence type="ECO:0000313" key="4">
    <source>
        <dbReference type="EMBL" id="TLX21653.1"/>
    </source>
</evidence>
<dbReference type="Proteomes" id="UP000308508">
    <property type="component" value="Unassembled WGS sequence"/>
</dbReference>
<name>A0A5R9PF51_9GAMM</name>
<dbReference type="InterPro" id="IPR036188">
    <property type="entry name" value="FAD/NAD-bd_sf"/>
</dbReference>
<dbReference type="AlphaFoldDB" id="A0A5R9PF51"/>
<feature type="domain" description="FAD dependent oxidoreductase" evidence="3">
    <location>
        <begin position="39"/>
        <end position="432"/>
    </location>
</feature>
<dbReference type="GO" id="GO:0005737">
    <property type="term" value="C:cytoplasm"/>
    <property type="evidence" value="ECO:0007669"/>
    <property type="project" value="TreeGrafter"/>
</dbReference>
<evidence type="ECO:0000313" key="5">
    <source>
        <dbReference type="Proteomes" id="UP000308508"/>
    </source>
</evidence>
<proteinExistence type="predicted"/>
<keyword evidence="5" id="KW-1185">Reference proteome</keyword>
<dbReference type="STRING" id="1123377.GCA_000423885_01258"/>